<dbReference type="SUPFAM" id="SSF53067">
    <property type="entry name" value="Actin-like ATPase domain"/>
    <property type="match status" value="1"/>
</dbReference>
<sequence>MNILGLGGSIHDYSACLVRDGEVRCMMEEERLTRVKHCLGLGGKVFRCRAADYCLQAEGLDAGALDLVVGNDLIDPVYYMKYADSIQLINHHLAHAASGFYPSSFPSAAVLVADGRGSFTGFPAERETVTYYFGNGSELSEIKKVSGTDTLDFGAAHDSESGLTDADMSNSVGGFYERVTTEIGFGLLQEGKTMGLSPYGTARHTDAFGSFYSMDDEGNFRQTLDQVKELRMYIRRTLEAAEDPEKFQAKADLAYAVQYHMERILVKACRYLYNVTGSRNLCLAGGVFLNSVANYEILRQTPFEHIFVQPAAGDAGTAIGSALYGYHVLGGRARTAVNIPFSPYQGKSYGPDECAKAAGAFADRIERVEAADVSMKTAELLAEGHIVGWFQGRSEIGPRALGNRSILADPRQAAMKDTINTRIKHREHFRPFAPAVLEERQADFFDLGCPSYYMLLVPPFLPGKGEETAAVCHEDRTGRVQTVSRGLNPRFHELLVHFESLTGTPVLLNTSFNDNGEPIVETPHDAVSCFLRIDLDYLVLNGTIYKKRKEGGAGREKSGEPPSGHAGSEAWPS</sequence>
<dbReference type="InterPro" id="IPR043129">
    <property type="entry name" value="ATPase_NBD"/>
</dbReference>
<gene>
    <name evidence="5" type="ORF">M5X16_07210</name>
    <name evidence="6" type="ORF">PC41400_06435</name>
</gene>
<dbReference type="Proteomes" id="UP000288943">
    <property type="component" value="Chromosome"/>
</dbReference>
<reference evidence="5 8" key="2">
    <citation type="submission" date="2022-05" db="EMBL/GenBank/DDBJ databases">
        <title>Genome Sequencing of Bee-Associated Microbes.</title>
        <authorList>
            <person name="Dunlap C."/>
        </authorList>
    </citation>
    <scope>NUCLEOTIDE SEQUENCE [LARGE SCALE GENOMIC DNA]</scope>
    <source>
        <strain evidence="5 8">NRRL B-23120</strain>
    </source>
</reference>
<feature type="domain" description="Carbamoyltransferase" evidence="3">
    <location>
        <begin position="82"/>
        <end position="323"/>
    </location>
</feature>
<dbReference type="EMBL" id="CP026520">
    <property type="protein sequence ID" value="QAV17319.1"/>
    <property type="molecule type" value="Genomic_DNA"/>
</dbReference>
<evidence type="ECO:0000313" key="6">
    <source>
        <dbReference type="EMBL" id="QAV17319.1"/>
    </source>
</evidence>
<comment type="similarity">
    <text evidence="1">Belongs to the NodU/CmcH family.</text>
</comment>
<dbReference type="InterPro" id="IPR031730">
    <property type="entry name" value="Carbam_trans_C"/>
</dbReference>
<dbReference type="RefSeq" id="WP_042229624.1">
    <property type="nucleotide sequence ID" value="NZ_CP026520.1"/>
</dbReference>
<feature type="compositionally biased region" description="Basic and acidic residues" evidence="2">
    <location>
        <begin position="550"/>
        <end position="559"/>
    </location>
</feature>
<dbReference type="InterPro" id="IPR038152">
    <property type="entry name" value="Carbam_trans_C_sf"/>
</dbReference>
<evidence type="ECO:0000259" key="3">
    <source>
        <dbReference type="Pfam" id="PF02543"/>
    </source>
</evidence>
<evidence type="ECO:0000313" key="5">
    <source>
        <dbReference type="EMBL" id="MCY9595554.1"/>
    </source>
</evidence>
<dbReference type="Proteomes" id="UP001527202">
    <property type="component" value="Unassembled WGS sequence"/>
</dbReference>
<evidence type="ECO:0000313" key="7">
    <source>
        <dbReference type="Proteomes" id="UP000288943"/>
    </source>
</evidence>
<evidence type="ECO:0000256" key="1">
    <source>
        <dbReference type="ARBA" id="ARBA00006129"/>
    </source>
</evidence>
<dbReference type="PANTHER" id="PTHR34847:SF1">
    <property type="entry name" value="NODULATION PROTEIN U"/>
    <property type="match status" value="1"/>
</dbReference>
<dbReference type="AlphaFoldDB" id="A0A410WSE1"/>
<dbReference type="Pfam" id="PF16861">
    <property type="entry name" value="Carbam_trans_C"/>
    <property type="match status" value="1"/>
</dbReference>
<dbReference type="InterPro" id="IPR051338">
    <property type="entry name" value="NodU/CmcH_Carbamoyltrnsfr"/>
</dbReference>
<dbReference type="CDD" id="cd24098">
    <property type="entry name" value="ASKHA_NBD_TobZ_N"/>
    <property type="match status" value="1"/>
</dbReference>
<feature type="domain" description="Carbamoyltransferase C-terminal" evidence="4">
    <location>
        <begin position="378"/>
        <end position="547"/>
    </location>
</feature>
<evidence type="ECO:0000313" key="8">
    <source>
        <dbReference type="Proteomes" id="UP001527202"/>
    </source>
</evidence>
<dbReference type="EMBL" id="JAMDMJ010000008">
    <property type="protein sequence ID" value="MCY9595554.1"/>
    <property type="molecule type" value="Genomic_DNA"/>
</dbReference>
<protein>
    <submittedName>
        <fullName evidence="6">Carbamoyltransferase</fullName>
    </submittedName>
</protein>
<keyword evidence="6" id="KW-0808">Transferase</keyword>
<dbReference type="OrthoDB" id="9780777at2"/>
<dbReference type="Gene3D" id="3.90.870.20">
    <property type="entry name" value="Carbamoyltransferase, C-terminal domain"/>
    <property type="match status" value="1"/>
</dbReference>
<reference evidence="6 7" key="1">
    <citation type="submission" date="2018-01" db="EMBL/GenBank/DDBJ databases">
        <title>The whole genome sequencing and assembly of Paenibacillus chitinolyticus KCCM 41400 strain.</title>
        <authorList>
            <person name="Kim J.-Y."/>
            <person name="Park M.-K."/>
            <person name="Lee Y.-J."/>
            <person name="Yi H."/>
            <person name="Bahn Y.-S."/>
            <person name="Kim J.F."/>
            <person name="Lee D.-W."/>
        </authorList>
    </citation>
    <scope>NUCLEOTIDE SEQUENCE [LARGE SCALE GENOMIC DNA]</scope>
    <source>
        <strain evidence="6 7">KCCM 41400</strain>
    </source>
</reference>
<feature type="region of interest" description="Disordered" evidence="2">
    <location>
        <begin position="549"/>
        <end position="573"/>
    </location>
</feature>
<dbReference type="PANTHER" id="PTHR34847">
    <property type="entry name" value="NODULATION PROTEIN U"/>
    <property type="match status" value="1"/>
</dbReference>
<dbReference type="GO" id="GO:0016740">
    <property type="term" value="F:transferase activity"/>
    <property type="evidence" value="ECO:0007669"/>
    <property type="project" value="UniProtKB-KW"/>
</dbReference>
<keyword evidence="8" id="KW-1185">Reference proteome</keyword>
<name>A0A410WSE1_9BACL</name>
<evidence type="ECO:0000256" key="2">
    <source>
        <dbReference type="SAM" id="MobiDB-lite"/>
    </source>
</evidence>
<dbReference type="Gene3D" id="3.30.420.40">
    <property type="match status" value="2"/>
</dbReference>
<dbReference type="KEGG" id="pchi:PC41400_06435"/>
<dbReference type="GeneID" id="95374455"/>
<accession>A0A410WSE1</accession>
<proteinExistence type="inferred from homology"/>
<dbReference type="InterPro" id="IPR003696">
    <property type="entry name" value="Carbtransf_dom"/>
</dbReference>
<organism evidence="6 7">
    <name type="scientific">Paenibacillus chitinolyticus</name>
    <dbReference type="NCBI Taxonomy" id="79263"/>
    <lineage>
        <taxon>Bacteria</taxon>
        <taxon>Bacillati</taxon>
        <taxon>Bacillota</taxon>
        <taxon>Bacilli</taxon>
        <taxon>Bacillales</taxon>
        <taxon>Paenibacillaceae</taxon>
        <taxon>Paenibacillus</taxon>
    </lineage>
</organism>
<dbReference type="Pfam" id="PF02543">
    <property type="entry name" value="Carbam_trans_N"/>
    <property type="match status" value="1"/>
</dbReference>
<evidence type="ECO:0000259" key="4">
    <source>
        <dbReference type="Pfam" id="PF16861"/>
    </source>
</evidence>